<evidence type="ECO:0000313" key="11">
    <source>
        <dbReference type="Proteomes" id="UP000578252"/>
    </source>
</evidence>
<dbReference type="SUPFAM" id="SSF49879">
    <property type="entry name" value="SMAD/FHA domain"/>
    <property type="match status" value="1"/>
</dbReference>
<dbReference type="InterPro" id="IPR022128">
    <property type="entry name" value="FhaA_N"/>
</dbReference>
<dbReference type="PROSITE" id="PS50006">
    <property type="entry name" value="FHA_DOMAIN"/>
    <property type="match status" value="1"/>
</dbReference>
<sequence>MEIFDRMIEKFHKAGPDKPIDITQAIRQVMDRQAIPMSRERTVAPNQFQVFLTPQTDAAFTEWGKEALLSEFTRDAQSYAREQNYSLVGSVQIELLVAPEGTRKTEVKAHSIQNVAPLETPAQSVPDGQNIPEHSVLDGQNWTPNFPPVSSADPGVSPNSESSSEAALLQENADKPLLEVVGGQTYLLVGDLTVVGRGEVADISLQDTSVSHRHFEVARQGQFYILRDLGSTNGTYVEGHKVHEATLMHGNTITIGQSKLVFIYPAGAKGQG</sequence>
<feature type="domain" description="FHA" evidence="3">
    <location>
        <begin position="193"/>
        <end position="242"/>
    </location>
</feature>
<organism evidence="5 11">
    <name type="scientific">Mobiluncus mulieris</name>
    <dbReference type="NCBI Taxonomy" id="2052"/>
    <lineage>
        <taxon>Bacteria</taxon>
        <taxon>Bacillati</taxon>
        <taxon>Actinomycetota</taxon>
        <taxon>Actinomycetes</taxon>
        <taxon>Actinomycetales</taxon>
        <taxon>Actinomycetaceae</taxon>
        <taxon>Mobiluncus</taxon>
    </lineage>
</organism>
<reference evidence="10 11" key="3">
    <citation type="submission" date="2020-04" db="EMBL/GenBank/DDBJ databases">
        <title>Antimicrobial susceptibility and clonality of vaginal-derived multi-drug resistant Mobiluncus isolates in China.</title>
        <authorList>
            <person name="Zhang X."/>
        </authorList>
    </citation>
    <scope>NUCLEOTIDE SEQUENCE [LARGE SCALE GENOMIC DNA]</scope>
    <source>
        <strain evidence="7 10">12</strain>
        <strain evidence="5 11">13</strain>
        <strain evidence="6 12">7</strain>
    </source>
</reference>
<dbReference type="SMART" id="SM00240">
    <property type="entry name" value="FHA"/>
    <property type="match status" value="1"/>
</dbReference>
<evidence type="ECO:0000313" key="10">
    <source>
        <dbReference type="Proteomes" id="UP000575397"/>
    </source>
</evidence>
<reference evidence="4 13" key="2">
    <citation type="submission" date="2019-08" db="EMBL/GenBank/DDBJ databases">
        <title>Comparison of rpoB and gyrB Sequences from Mobiluncus Species and Development of a Multiplex PCR Method for Clinical Detection of Mobiluncus curtisii and Mobiluncus mulieris.</title>
        <authorList>
            <person name="Yang L."/>
            <person name="Shen Y."/>
            <person name="Xu G."/>
            <person name="Shu L.-B."/>
            <person name="Hu J."/>
            <person name="Zhang R."/>
            <person name="Wang Y."/>
            <person name="Zhou H.-W."/>
            <person name="Zhang X."/>
        </authorList>
    </citation>
    <scope>NUCLEOTIDE SEQUENCE [LARGE SCALE GENOMIC DNA]</scope>
    <source>
        <strain evidence="4 13">M26</strain>
    </source>
</reference>
<dbReference type="GeneID" id="61169117"/>
<evidence type="ECO:0000259" key="3">
    <source>
        <dbReference type="PROSITE" id="PS50006"/>
    </source>
</evidence>
<evidence type="ECO:0000256" key="1">
    <source>
        <dbReference type="ARBA" id="ARBA00022553"/>
    </source>
</evidence>
<name>A0A2J9KNH9_9ACTO</name>
<dbReference type="Proteomes" id="UP000578252">
    <property type="component" value="Unassembled WGS sequence"/>
</dbReference>
<dbReference type="AlphaFoldDB" id="A0A2J9KNH9"/>
<evidence type="ECO:0000313" key="12">
    <source>
        <dbReference type="Proteomes" id="UP000582487"/>
    </source>
</evidence>
<evidence type="ECO:0000313" key="13">
    <source>
        <dbReference type="Proteomes" id="UP001209486"/>
    </source>
</evidence>
<dbReference type="PANTHER" id="PTHR23308">
    <property type="entry name" value="NUCLEAR INHIBITOR OF PROTEIN PHOSPHATASE-1"/>
    <property type="match status" value="1"/>
</dbReference>
<dbReference type="EMBL" id="JABCUV010000006">
    <property type="protein sequence ID" value="NMW93387.1"/>
    <property type="molecule type" value="Genomic_DNA"/>
</dbReference>
<dbReference type="EMBL" id="VSZY01000007">
    <property type="protein sequence ID" value="MCU9968888.1"/>
    <property type="molecule type" value="Genomic_DNA"/>
</dbReference>
<gene>
    <name evidence="4" type="ORF">FYZ43_05635</name>
    <name evidence="6" type="ORF">HHJ74_06700</name>
    <name evidence="7" type="ORF">HHJ77_01520</name>
    <name evidence="5" type="ORF">HHJ78_01155</name>
    <name evidence="8" type="ORF">NCTC11819_00807</name>
</gene>
<evidence type="ECO:0000313" key="9">
    <source>
        <dbReference type="Proteomes" id="UP000255284"/>
    </source>
</evidence>
<dbReference type="Proteomes" id="UP000575397">
    <property type="component" value="Unassembled WGS sequence"/>
</dbReference>
<evidence type="ECO:0000313" key="6">
    <source>
        <dbReference type="EMBL" id="NMW93387.1"/>
    </source>
</evidence>
<dbReference type="Pfam" id="PF00498">
    <property type="entry name" value="FHA"/>
    <property type="match status" value="1"/>
</dbReference>
<dbReference type="Pfam" id="PF12401">
    <property type="entry name" value="FhaA_N"/>
    <property type="match status" value="1"/>
</dbReference>
<protein>
    <submittedName>
        <fullName evidence="4">DUF2662 domain-containing protein</fullName>
    </submittedName>
    <submittedName>
        <fullName evidence="5">DUF3662 domain-containing protein</fullName>
    </submittedName>
    <submittedName>
        <fullName evidence="8">Uncharacterized conserved protein, contains FHA domain</fullName>
    </submittedName>
</protein>
<evidence type="ECO:0000313" key="5">
    <source>
        <dbReference type="EMBL" id="NMW64175.1"/>
    </source>
</evidence>
<keyword evidence="1" id="KW-0597">Phosphoprotein</keyword>
<evidence type="ECO:0000313" key="7">
    <source>
        <dbReference type="EMBL" id="NMX02645.1"/>
    </source>
</evidence>
<dbReference type="EMBL" id="JABCUS010000003">
    <property type="protein sequence ID" value="NMX02645.1"/>
    <property type="molecule type" value="Genomic_DNA"/>
</dbReference>
<accession>A0A2J9KNH9</accession>
<dbReference type="InterPro" id="IPR042287">
    <property type="entry name" value="FhaA_N_sf"/>
</dbReference>
<feature type="region of interest" description="Disordered" evidence="2">
    <location>
        <begin position="143"/>
        <end position="166"/>
    </location>
</feature>
<dbReference type="Gene3D" id="2.60.200.20">
    <property type="match status" value="1"/>
</dbReference>
<dbReference type="OrthoDB" id="151099at2"/>
<dbReference type="InterPro" id="IPR008984">
    <property type="entry name" value="SMAD_FHA_dom_sf"/>
</dbReference>
<dbReference type="Proteomes" id="UP000255284">
    <property type="component" value="Unassembled WGS sequence"/>
</dbReference>
<dbReference type="EMBL" id="UGGQ01000006">
    <property type="protein sequence ID" value="STO16246.1"/>
    <property type="molecule type" value="Genomic_DNA"/>
</dbReference>
<dbReference type="CDD" id="cd00060">
    <property type="entry name" value="FHA"/>
    <property type="match status" value="1"/>
</dbReference>
<evidence type="ECO:0000313" key="4">
    <source>
        <dbReference type="EMBL" id="MCU9968888.1"/>
    </source>
</evidence>
<dbReference type="Proteomes" id="UP001209486">
    <property type="component" value="Unassembled WGS sequence"/>
</dbReference>
<dbReference type="Proteomes" id="UP000582487">
    <property type="component" value="Unassembled WGS sequence"/>
</dbReference>
<dbReference type="RefSeq" id="WP_004013436.1">
    <property type="nucleotide sequence ID" value="NZ_CAMPNB010000002.1"/>
</dbReference>
<evidence type="ECO:0000256" key="2">
    <source>
        <dbReference type="SAM" id="MobiDB-lite"/>
    </source>
</evidence>
<comment type="caution">
    <text evidence="5">The sequence shown here is derived from an EMBL/GenBank/DDBJ whole genome shotgun (WGS) entry which is preliminary data.</text>
</comment>
<proteinExistence type="predicted"/>
<evidence type="ECO:0000313" key="8">
    <source>
        <dbReference type="EMBL" id="STO16246.1"/>
    </source>
</evidence>
<dbReference type="InterPro" id="IPR000253">
    <property type="entry name" value="FHA_dom"/>
</dbReference>
<dbReference type="Gene3D" id="3.30.2320.60">
    <property type="entry name" value="FhaA, phosphopeptide-binding domain (DUF3662)"/>
    <property type="match status" value="1"/>
</dbReference>
<dbReference type="InterPro" id="IPR050923">
    <property type="entry name" value="Cell_Proc_Reg/RNA_Proc"/>
</dbReference>
<reference evidence="8 9" key="1">
    <citation type="submission" date="2018-06" db="EMBL/GenBank/DDBJ databases">
        <authorList>
            <consortium name="Pathogen Informatics"/>
            <person name="Doyle S."/>
        </authorList>
    </citation>
    <scope>NUCLEOTIDE SEQUENCE [LARGE SCALE GENOMIC DNA]</scope>
    <source>
        <strain evidence="8 9">NCTC11819</strain>
    </source>
</reference>
<dbReference type="EMBL" id="JABCUR010000001">
    <property type="protein sequence ID" value="NMW64175.1"/>
    <property type="molecule type" value="Genomic_DNA"/>
</dbReference>